<organism evidence="1 2">
    <name type="scientific">Aureimonas fodinaquatilis</name>
    <dbReference type="NCBI Taxonomy" id="2565783"/>
    <lineage>
        <taxon>Bacteria</taxon>
        <taxon>Pseudomonadati</taxon>
        <taxon>Pseudomonadota</taxon>
        <taxon>Alphaproteobacteria</taxon>
        <taxon>Hyphomicrobiales</taxon>
        <taxon>Aurantimonadaceae</taxon>
        <taxon>Aureimonas</taxon>
    </lineage>
</organism>
<evidence type="ECO:0000313" key="2">
    <source>
        <dbReference type="Proteomes" id="UP000324738"/>
    </source>
</evidence>
<keyword evidence="2" id="KW-1185">Reference proteome</keyword>
<sequence>MTAFFASAAEIEVAFGASEGGSGYAALDHCRPNQPLRLNEMNVALPREGSPIGSGPLAGLMLAALQRLCDPWDKNALRFLERYFRFLEQQLDMNKERVAQHLAPFGGLYRPEHVLFSAPAPLPRARIRLGGLQDIHLPFLFWQGAMPVAVFLQPLRVTPKRARADAERLDQAGIRHISLAATDMQDDETLFNTVLGAPVMDFFESEPVPNGPRSRSFVPF</sequence>
<accession>A0A5B0DSZ3</accession>
<gene>
    <name evidence="1" type="ORF">FPY71_13750</name>
</gene>
<evidence type="ECO:0000313" key="1">
    <source>
        <dbReference type="EMBL" id="KAA0969586.1"/>
    </source>
</evidence>
<dbReference type="OrthoDB" id="8449371at2"/>
<dbReference type="AlphaFoldDB" id="A0A5B0DSZ3"/>
<reference evidence="1 2" key="1">
    <citation type="submission" date="2019-08" db="EMBL/GenBank/DDBJ databases">
        <title>Aureimonas fodiniaquatilis sp. nov., isolated from a coal mine wastewater.</title>
        <authorList>
            <person name="Kim W."/>
        </authorList>
    </citation>
    <scope>NUCLEOTIDE SEQUENCE [LARGE SCALE GENOMIC DNA]</scope>
    <source>
        <strain evidence="1 2">CAU 1482</strain>
    </source>
</reference>
<name>A0A5B0DSZ3_9HYPH</name>
<dbReference type="RefSeq" id="WP_149300870.1">
    <property type="nucleotide sequence ID" value="NZ_VTWH01000003.1"/>
</dbReference>
<proteinExistence type="predicted"/>
<protein>
    <submittedName>
        <fullName evidence="1">Uncharacterized protein</fullName>
    </submittedName>
</protein>
<dbReference type="Proteomes" id="UP000324738">
    <property type="component" value="Unassembled WGS sequence"/>
</dbReference>
<comment type="caution">
    <text evidence="1">The sequence shown here is derived from an EMBL/GenBank/DDBJ whole genome shotgun (WGS) entry which is preliminary data.</text>
</comment>
<dbReference type="EMBL" id="VTWH01000003">
    <property type="protein sequence ID" value="KAA0969586.1"/>
    <property type="molecule type" value="Genomic_DNA"/>
</dbReference>